<proteinExistence type="predicted"/>
<protein>
    <submittedName>
        <fullName evidence="2">Uncharacterized protein</fullName>
    </submittedName>
</protein>
<gene>
    <name evidence="2" type="ORF">EI42_04035</name>
</gene>
<dbReference type="AlphaFoldDB" id="A0A326U6E4"/>
<organism evidence="2 3">
    <name type="scientific">Thermosporothrix hazakensis</name>
    <dbReference type="NCBI Taxonomy" id="644383"/>
    <lineage>
        <taxon>Bacteria</taxon>
        <taxon>Bacillati</taxon>
        <taxon>Chloroflexota</taxon>
        <taxon>Ktedonobacteria</taxon>
        <taxon>Ktedonobacterales</taxon>
        <taxon>Thermosporotrichaceae</taxon>
        <taxon>Thermosporothrix</taxon>
    </lineage>
</organism>
<sequence>MIFKNGLKSLCLQEGGYQQSLKARQRQEAVGCSSILKTGRRRQPPLVPEETHAKSARPASQSSIWMKGTYSFAYLESIAKSKEQHWSQQIPTYRSNTYTHFLGAEQQDGSLVCCSVSS</sequence>
<accession>A0A326U6E4</accession>
<dbReference type="EMBL" id="QKUF01000016">
    <property type="protein sequence ID" value="PZW26076.1"/>
    <property type="molecule type" value="Genomic_DNA"/>
</dbReference>
<dbReference type="Proteomes" id="UP000248806">
    <property type="component" value="Unassembled WGS sequence"/>
</dbReference>
<evidence type="ECO:0000256" key="1">
    <source>
        <dbReference type="SAM" id="MobiDB-lite"/>
    </source>
</evidence>
<name>A0A326U6E4_THEHA</name>
<evidence type="ECO:0000313" key="2">
    <source>
        <dbReference type="EMBL" id="PZW26076.1"/>
    </source>
</evidence>
<feature type="region of interest" description="Disordered" evidence="1">
    <location>
        <begin position="39"/>
        <end position="61"/>
    </location>
</feature>
<keyword evidence="3" id="KW-1185">Reference proteome</keyword>
<comment type="caution">
    <text evidence="2">The sequence shown here is derived from an EMBL/GenBank/DDBJ whole genome shotgun (WGS) entry which is preliminary data.</text>
</comment>
<evidence type="ECO:0000313" key="3">
    <source>
        <dbReference type="Proteomes" id="UP000248806"/>
    </source>
</evidence>
<reference evidence="2 3" key="1">
    <citation type="submission" date="2018-06" db="EMBL/GenBank/DDBJ databases">
        <title>Genomic Encyclopedia of Archaeal and Bacterial Type Strains, Phase II (KMG-II): from individual species to whole genera.</title>
        <authorList>
            <person name="Goeker M."/>
        </authorList>
    </citation>
    <scope>NUCLEOTIDE SEQUENCE [LARGE SCALE GENOMIC DNA]</scope>
    <source>
        <strain evidence="2 3">ATCC BAA-1881</strain>
    </source>
</reference>